<evidence type="ECO:0000313" key="1">
    <source>
        <dbReference type="EMBL" id="MFD2550739.1"/>
    </source>
</evidence>
<accession>A0ABW5KPP2</accession>
<name>A0ABW5KPP2_9FLAO</name>
<gene>
    <name evidence="1" type="ORF">ACFSQP_02815</name>
</gene>
<keyword evidence="2" id="KW-1185">Reference proteome</keyword>
<evidence type="ECO:0008006" key="3">
    <source>
        <dbReference type="Google" id="ProtNLM"/>
    </source>
</evidence>
<reference evidence="2" key="1">
    <citation type="journal article" date="2019" name="Int. J. Syst. Evol. Microbiol.">
        <title>The Global Catalogue of Microorganisms (GCM) 10K type strain sequencing project: providing services to taxonomists for standard genome sequencing and annotation.</title>
        <authorList>
            <consortium name="The Broad Institute Genomics Platform"/>
            <consortium name="The Broad Institute Genome Sequencing Center for Infectious Disease"/>
            <person name="Wu L."/>
            <person name="Ma J."/>
        </authorList>
    </citation>
    <scope>NUCLEOTIDE SEQUENCE [LARGE SCALE GENOMIC DNA]</scope>
    <source>
        <strain evidence="2">KCTC 42587</strain>
    </source>
</reference>
<proteinExistence type="predicted"/>
<sequence length="51" mass="6043">MADNDKINKLTDRIKSNKVKLQEENGNPKNQQILRLKIQIDELQVKIERLK</sequence>
<organism evidence="1 2">
    <name type="scientific">Bizionia sediminis</name>
    <dbReference type="NCBI Taxonomy" id="1737064"/>
    <lineage>
        <taxon>Bacteria</taxon>
        <taxon>Pseudomonadati</taxon>
        <taxon>Bacteroidota</taxon>
        <taxon>Flavobacteriia</taxon>
        <taxon>Flavobacteriales</taxon>
        <taxon>Flavobacteriaceae</taxon>
        <taxon>Bizionia</taxon>
    </lineage>
</organism>
<dbReference type="RefSeq" id="WP_376891607.1">
    <property type="nucleotide sequence ID" value="NZ_JBHULS010000001.1"/>
</dbReference>
<comment type="caution">
    <text evidence="1">The sequence shown here is derived from an EMBL/GenBank/DDBJ whole genome shotgun (WGS) entry which is preliminary data.</text>
</comment>
<protein>
    <recommendedName>
        <fullName evidence="3">DUF904 domain-containing protein</fullName>
    </recommendedName>
</protein>
<evidence type="ECO:0000313" key="2">
    <source>
        <dbReference type="Proteomes" id="UP001597472"/>
    </source>
</evidence>
<dbReference type="EMBL" id="JBHULS010000001">
    <property type="protein sequence ID" value="MFD2550739.1"/>
    <property type="molecule type" value="Genomic_DNA"/>
</dbReference>
<dbReference type="Proteomes" id="UP001597472">
    <property type="component" value="Unassembled WGS sequence"/>
</dbReference>